<feature type="signal peptide" evidence="3">
    <location>
        <begin position="1"/>
        <end position="31"/>
    </location>
</feature>
<keyword evidence="5" id="KW-1185">Reference proteome</keyword>
<dbReference type="OMA" id="TQYYGRV"/>
<dbReference type="InterPro" id="IPR015943">
    <property type="entry name" value="WD40/YVTN_repeat-like_dom_sf"/>
</dbReference>
<feature type="compositionally biased region" description="Basic and acidic residues" evidence="2">
    <location>
        <begin position="95"/>
        <end position="115"/>
    </location>
</feature>
<evidence type="ECO:0000256" key="1">
    <source>
        <dbReference type="SAM" id="Coils"/>
    </source>
</evidence>
<proteinExistence type="predicted"/>
<dbReference type="Proteomes" id="UP000001568">
    <property type="component" value="Chromosome 20"/>
</dbReference>
<accession>A4SAR5</accession>
<evidence type="ECO:0000256" key="3">
    <source>
        <dbReference type="SAM" id="SignalP"/>
    </source>
</evidence>
<evidence type="ECO:0000256" key="2">
    <source>
        <dbReference type="SAM" id="MobiDB-lite"/>
    </source>
</evidence>
<dbReference type="PANTHER" id="PTHR35464">
    <property type="entry name" value="OS06G0115200 PROTEIN"/>
    <property type="match status" value="1"/>
</dbReference>
<dbReference type="PROSITE" id="PS51257">
    <property type="entry name" value="PROKAR_LIPOPROTEIN"/>
    <property type="match status" value="1"/>
</dbReference>
<dbReference type="HOGENOM" id="CLU_429868_0_0_1"/>
<feature type="coiled-coil region" evidence="1">
    <location>
        <begin position="34"/>
        <end position="61"/>
    </location>
</feature>
<keyword evidence="1" id="KW-0175">Coiled coil</keyword>
<keyword evidence="3" id="KW-0732">Signal</keyword>
<dbReference type="InterPro" id="IPR045288">
    <property type="entry name" value="At1g75140-like"/>
</dbReference>
<sequence>MRRRRPFARASSRFVACVALALACWSSRCESTSAKDADAAARALRDELSTLRHALQEAKEASTALGKAVHGAERALKRMGGLVKTPGVAATDETRCDAGGPTKDDEMSFDGDSKRVASSSMPVSGELTLEEIRRAAEEHVRAALAGESKRSKTFSDAFDRVSAARVSTKVTAVHVLPFRNGKARKARYYATGDEFGRIVVRRTETGDAECEVQTNTSASVRSMTAYLLALNTTVLVTGHDDGTVAFTKIEQEVVENVGPDADAFPTDYTLRASSLAAMTVREANAKYRVKLRELGKTSRASSSSSGALEHVEESFPVEALGMYRIMGKRYVTAADTDGRVVVFLPSLGNFANVHGVFSAGSKVFAFRPYNKAVVALTRRGVAYADINAFTTKSYACDGLMRYDIASATFDPRMSSRLTGITTEGHVISGFVALDGPRTGCVIYSGAETHESRVSVTTIAALRGYVVVAMNAGLEILNITNTKIAKRVLHSSNRWQLADEGVTPTTAGEYAPVIASDGESQIVISHPDEGAVFVYESAMYVAAPASLLGENPWFQPLAVMIALGVGIWSYRRQKMSFTPEARSSSHNETMEALRKLGYGQDMARARALVSGETRPGYEPWTPATIRKEVEAARLNGDL</sequence>
<dbReference type="eggNOG" id="ENOG502QQN0">
    <property type="taxonomic scope" value="Eukaryota"/>
</dbReference>
<dbReference type="RefSeq" id="XP_001422653.1">
    <property type="nucleotide sequence ID" value="XM_001422616.1"/>
</dbReference>
<dbReference type="KEGG" id="olu:OSTLU_94056"/>
<dbReference type="EMBL" id="CP000600">
    <property type="protein sequence ID" value="ABP00970.1"/>
    <property type="molecule type" value="Genomic_DNA"/>
</dbReference>
<feature type="chain" id="PRO_5002673306" evidence="3">
    <location>
        <begin position="32"/>
        <end position="637"/>
    </location>
</feature>
<dbReference type="GeneID" id="5006540"/>
<dbReference type="SUPFAM" id="SSF101898">
    <property type="entry name" value="NHL repeat"/>
    <property type="match status" value="1"/>
</dbReference>
<evidence type="ECO:0000313" key="4">
    <source>
        <dbReference type="EMBL" id="ABP00970.1"/>
    </source>
</evidence>
<dbReference type="Gene3D" id="2.130.10.10">
    <property type="entry name" value="YVTN repeat-like/Quinoprotein amine dehydrogenase"/>
    <property type="match status" value="1"/>
</dbReference>
<dbReference type="OrthoDB" id="550243at2759"/>
<name>A4SAR5_OSTLU</name>
<evidence type="ECO:0000313" key="5">
    <source>
        <dbReference type="Proteomes" id="UP000001568"/>
    </source>
</evidence>
<dbReference type="Gramene" id="ABP00970">
    <property type="protein sequence ID" value="ABP00970"/>
    <property type="gene ID" value="OSTLU_94056"/>
</dbReference>
<feature type="region of interest" description="Disordered" evidence="2">
    <location>
        <begin position="95"/>
        <end position="122"/>
    </location>
</feature>
<protein>
    <submittedName>
        <fullName evidence="4">Uncharacterized protein</fullName>
    </submittedName>
</protein>
<reference evidence="4 5" key="1">
    <citation type="journal article" date="2007" name="Proc. Natl. Acad. Sci. U.S.A.">
        <title>The tiny eukaryote Ostreococcus provides genomic insights into the paradox of plankton speciation.</title>
        <authorList>
            <person name="Palenik B."/>
            <person name="Grimwood J."/>
            <person name="Aerts A."/>
            <person name="Rouze P."/>
            <person name="Salamov A."/>
            <person name="Putnam N."/>
            <person name="Dupont C."/>
            <person name="Jorgensen R."/>
            <person name="Derelle E."/>
            <person name="Rombauts S."/>
            <person name="Zhou K."/>
            <person name="Otillar R."/>
            <person name="Merchant S.S."/>
            <person name="Podell S."/>
            <person name="Gaasterland T."/>
            <person name="Napoli C."/>
            <person name="Gendler K."/>
            <person name="Manuell A."/>
            <person name="Tai V."/>
            <person name="Vallon O."/>
            <person name="Piganeau G."/>
            <person name="Jancek S."/>
            <person name="Heijde M."/>
            <person name="Jabbari K."/>
            <person name="Bowler C."/>
            <person name="Lohr M."/>
            <person name="Robbens S."/>
            <person name="Werner G."/>
            <person name="Dubchak I."/>
            <person name="Pazour G.J."/>
            <person name="Ren Q."/>
            <person name="Paulsen I."/>
            <person name="Delwiche C."/>
            <person name="Schmutz J."/>
            <person name="Rokhsar D."/>
            <person name="Van de Peer Y."/>
            <person name="Moreau H."/>
            <person name="Grigoriev I.V."/>
        </authorList>
    </citation>
    <scope>NUCLEOTIDE SEQUENCE [LARGE SCALE GENOMIC DNA]</scope>
    <source>
        <strain evidence="4 5">CCE9901</strain>
    </source>
</reference>
<gene>
    <name evidence="4" type="ORF">OSTLU_94056</name>
</gene>
<dbReference type="PANTHER" id="PTHR35464:SF1">
    <property type="entry name" value="OS06G0115200 PROTEIN"/>
    <property type="match status" value="1"/>
</dbReference>
<organism evidence="4 5">
    <name type="scientific">Ostreococcus lucimarinus (strain CCE9901)</name>
    <dbReference type="NCBI Taxonomy" id="436017"/>
    <lineage>
        <taxon>Eukaryota</taxon>
        <taxon>Viridiplantae</taxon>
        <taxon>Chlorophyta</taxon>
        <taxon>Mamiellophyceae</taxon>
        <taxon>Mamiellales</taxon>
        <taxon>Bathycoccaceae</taxon>
        <taxon>Ostreococcus</taxon>
    </lineage>
</organism>
<dbReference type="AlphaFoldDB" id="A4SAR5"/>